<keyword evidence="3" id="KW-1185">Reference proteome</keyword>
<name>A0A0L0ULP6_9BASI</name>
<proteinExistence type="predicted"/>
<accession>A0A0L0ULP6</accession>
<organism evidence="2 3">
    <name type="scientific">Puccinia striiformis f. sp. tritici PST-78</name>
    <dbReference type="NCBI Taxonomy" id="1165861"/>
    <lineage>
        <taxon>Eukaryota</taxon>
        <taxon>Fungi</taxon>
        <taxon>Dikarya</taxon>
        <taxon>Basidiomycota</taxon>
        <taxon>Pucciniomycotina</taxon>
        <taxon>Pucciniomycetes</taxon>
        <taxon>Pucciniales</taxon>
        <taxon>Pucciniaceae</taxon>
        <taxon>Puccinia</taxon>
    </lineage>
</organism>
<dbReference type="InterPro" id="IPR006887">
    <property type="entry name" value="P4R3-like_central_dom"/>
</dbReference>
<feature type="domain" description="Serine/threonine-protein phosphatase 4 regulatory subunit 3-like central" evidence="1">
    <location>
        <begin position="47"/>
        <end position="97"/>
    </location>
</feature>
<gene>
    <name evidence="2" type="ORF">PSTG_18935</name>
</gene>
<dbReference type="EMBL" id="AJIL01004508">
    <property type="protein sequence ID" value="KNE87674.1"/>
    <property type="molecule type" value="Genomic_DNA"/>
</dbReference>
<dbReference type="AlphaFoldDB" id="A0A0L0ULP6"/>
<evidence type="ECO:0000313" key="2">
    <source>
        <dbReference type="EMBL" id="KNE87674.1"/>
    </source>
</evidence>
<dbReference type="Pfam" id="PF04802">
    <property type="entry name" value="PP4R3"/>
    <property type="match status" value="1"/>
</dbReference>
<reference evidence="3" key="1">
    <citation type="submission" date="2014-03" db="EMBL/GenBank/DDBJ databases">
        <title>The Genome Sequence of Puccinia striiformis f. sp. tritici PST-78.</title>
        <authorList>
            <consortium name="The Broad Institute Genome Sequencing Platform"/>
            <person name="Cuomo C."/>
            <person name="Hulbert S."/>
            <person name="Chen X."/>
            <person name="Walker B."/>
            <person name="Young S.K."/>
            <person name="Zeng Q."/>
            <person name="Gargeya S."/>
            <person name="Fitzgerald M."/>
            <person name="Haas B."/>
            <person name="Abouelleil A."/>
            <person name="Alvarado L."/>
            <person name="Arachchi H.M."/>
            <person name="Berlin A.M."/>
            <person name="Chapman S.B."/>
            <person name="Goldberg J."/>
            <person name="Griggs A."/>
            <person name="Gujja S."/>
            <person name="Hansen M."/>
            <person name="Howarth C."/>
            <person name="Imamovic A."/>
            <person name="Larimer J."/>
            <person name="McCowan C."/>
            <person name="Montmayeur A."/>
            <person name="Murphy C."/>
            <person name="Neiman D."/>
            <person name="Pearson M."/>
            <person name="Priest M."/>
            <person name="Roberts A."/>
            <person name="Saif S."/>
            <person name="Shea T."/>
            <person name="Sisk P."/>
            <person name="Sykes S."/>
            <person name="Wortman J."/>
            <person name="Nusbaum C."/>
            <person name="Birren B."/>
        </authorList>
    </citation>
    <scope>NUCLEOTIDE SEQUENCE [LARGE SCALE GENOMIC DNA]</scope>
    <source>
        <strain evidence="3">race PST-78</strain>
    </source>
</reference>
<dbReference type="Proteomes" id="UP000054564">
    <property type="component" value="Unassembled WGS sequence"/>
</dbReference>
<comment type="caution">
    <text evidence="2">The sequence shown here is derived from an EMBL/GenBank/DDBJ whole genome shotgun (WGS) entry which is preliminary data.</text>
</comment>
<evidence type="ECO:0000313" key="3">
    <source>
        <dbReference type="Proteomes" id="UP000054564"/>
    </source>
</evidence>
<sequence>MRDLFGIFDIQVNEVTTGSSSPIVGPSLPPSMISERAKNLKLDGQALLDKKIDSIMFLQQLCSMAKQLQAPSRISFFRSLAERGVLKVIEFGLSNLNLSNKPLLQTPLKPLVEAMDLIKIILTLIVERMP</sequence>
<protein>
    <recommendedName>
        <fullName evidence="1">Serine/threonine-protein phosphatase 4 regulatory subunit 3-like central domain-containing protein</fullName>
    </recommendedName>
</protein>
<evidence type="ECO:0000259" key="1">
    <source>
        <dbReference type="Pfam" id="PF04802"/>
    </source>
</evidence>